<organism evidence="1 2">
    <name type="scientific">Tenacibaculum aiptasiae</name>
    <dbReference type="NCBI Taxonomy" id="426481"/>
    <lineage>
        <taxon>Bacteria</taxon>
        <taxon>Pseudomonadati</taxon>
        <taxon>Bacteroidota</taxon>
        <taxon>Flavobacteriia</taxon>
        <taxon>Flavobacteriales</taxon>
        <taxon>Flavobacteriaceae</taxon>
        <taxon>Tenacibaculum</taxon>
    </lineage>
</organism>
<sequence>MLSCSKNQNSNTKYFSSIKEVPNEVWEELGCTDNIYFTPKYLEALEQNNKTIHFAYIILFDTNKKAIALANIQIVDFYLDSVQNDMQSIVEWVKCMGRKLRIISPEKPFKVLTCGNTFVSGEHGVFIKNNQNKKEVLKKIAKGVVNYSNISAKNTADAFMLKDFEKESLYITHELHEEGYNSFKVDPNMVLELDEGWSSIEDYLAALKTKFRVKAKRALKLSSLLKIEDVTEDRLKDLKPEMTVLYKTVSTKSSFNLGDFNIETYRTLKENLGDNYFLKAYWLEDKLVGFLSGIFNKKSLDAHFVGIDYGYNKEYAVYQRMLYDYISLGIDKKVKTINFGRTASEIKSSVGAKPQDLTIYLRHKNTIPNRILSLFLKRIQPSEFKQKYPFKKKELREQVNL</sequence>
<dbReference type="AlphaFoldDB" id="A0A7J5AT85"/>
<protein>
    <submittedName>
        <fullName evidence="1">GNAT family N-acetyltransferase</fullName>
    </submittedName>
</protein>
<keyword evidence="2" id="KW-1185">Reference proteome</keyword>
<dbReference type="Proteomes" id="UP000467305">
    <property type="component" value="Unassembled WGS sequence"/>
</dbReference>
<reference evidence="1 2" key="1">
    <citation type="submission" date="2019-09" db="EMBL/GenBank/DDBJ databases">
        <authorList>
            <person name="Cao W.R."/>
        </authorList>
    </citation>
    <scope>NUCLEOTIDE SEQUENCE [LARGE SCALE GENOMIC DNA]</scope>
    <source>
        <strain evidence="2">a4</strain>
    </source>
</reference>
<gene>
    <name evidence="1" type="ORF">F7018_02175</name>
</gene>
<dbReference type="InterPro" id="IPR016181">
    <property type="entry name" value="Acyl_CoA_acyltransferase"/>
</dbReference>
<accession>A0A7J5AT85</accession>
<dbReference type="EMBL" id="WAAU01000003">
    <property type="protein sequence ID" value="KAB1160847.1"/>
    <property type="molecule type" value="Genomic_DNA"/>
</dbReference>
<name>A0A7J5AT85_9FLAO</name>
<evidence type="ECO:0000313" key="1">
    <source>
        <dbReference type="EMBL" id="KAB1160847.1"/>
    </source>
</evidence>
<dbReference type="OrthoDB" id="240921at2"/>
<keyword evidence="1" id="KW-0808">Transferase</keyword>
<comment type="caution">
    <text evidence="1">The sequence shown here is derived from an EMBL/GenBank/DDBJ whole genome shotgun (WGS) entry which is preliminary data.</text>
</comment>
<evidence type="ECO:0000313" key="2">
    <source>
        <dbReference type="Proteomes" id="UP000467305"/>
    </source>
</evidence>
<dbReference type="GO" id="GO:0016740">
    <property type="term" value="F:transferase activity"/>
    <property type="evidence" value="ECO:0007669"/>
    <property type="project" value="UniProtKB-KW"/>
</dbReference>
<proteinExistence type="predicted"/>
<dbReference type="SUPFAM" id="SSF55729">
    <property type="entry name" value="Acyl-CoA N-acyltransferases (Nat)"/>
    <property type="match status" value="1"/>
</dbReference>